<protein>
    <submittedName>
        <fullName evidence="2">Helix-turn-helix protein</fullName>
    </submittedName>
</protein>
<name>A0A543N9V5_9ACTN</name>
<dbReference type="EMBL" id="VFQC01000002">
    <property type="protein sequence ID" value="TQN28611.1"/>
    <property type="molecule type" value="Genomic_DNA"/>
</dbReference>
<dbReference type="PROSITE" id="PS50943">
    <property type="entry name" value="HTH_CROC1"/>
    <property type="match status" value="1"/>
</dbReference>
<dbReference type="SUPFAM" id="SSF47413">
    <property type="entry name" value="lambda repressor-like DNA-binding domains"/>
    <property type="match status" value="1"/>
</dbReference>
<evidence type="ECO:0000313" key="2">
    <source>
        <dbReference type="EMBL" id="TQN28611.1"/>
    </source>
</evidence>
<dbReference type="InterPro" id="IPR010982">
    <property type="entry name" value="Lambda_DNA-bd_dom_sf"/>
</dbReference>
<dbReference type="CDD" id="cd00093">
    <property type="entry name" value="HTH_XRE"/>
    <property type="match status" value="1"/>
</dbReference>
<organism evidence="2 3">
    <name type="scientific">Haloactinospora alba</name>
    <dbReference type="NCBI Taxonomy" id="405555"/>
    <lineage>
        <taxon>Bacteria</taxon>
        <taxon>Bacillati</taxon>
        <taxon>Actinomycetota</taxon>
        <taxon>Actinomycetes</taxon>
        <taxon>Streptosporangiales</taxon>
        <taxon>Nocardiopsidaceae</taxon>
        <taxon>Haloactinospora</taxon>
    </lineage>
</organism>
<keyword evidence="3" id="KW-1185">Reference proteome</keyword>
<proteinExistence type="predicted"/>
<accession>A0A543N9V5</accession>
<evidence type="ECO:0000313" key="3">
    <source>
        <dbReference type="Proteomes" id="UP000317422"/>
    </source>
</evidence>
<dbReference type="OrthoDB" id="5177725at2"/>
<dbReference type="InterPro" id="IPR001387">
    <property type="entry name" value="Cro/C1-type_HTH"/>
</dbReference>
<dbReference type="Pfam" id="PF19054">
    <property type="entry name" value="DUF5753"/>
    <property type="match status" value="1"/>
</dbReference>
<dbReference type="GO" id="GO:0003677">
    <property type="term" value="F:DNA binding"/>
    <property type="evidence" value="ECO:0007669"/>
    <property type="project" value="InterPro"/>
</dbReference>
<evidence type="ECO:0000259" key="1">
    <source>
        <dbReference type="PROSITE" id="PS50943"/>
    </source>
</evidence>
<reference evidence="2 3" key="1">
    <citation type="submission" date="2019-06" db="EMBL/GenBank/DDBJ databases">
        <title>Sequencing the genomes of 1000 actinobacteria strains.</title>
        <authorList>
            <person name="Klenk H.-P."/>
        </authorList>
    </citation>
    <scope>NUCLEOTIDE SEQUENCE [LARGE SCALE GENOMIC DNA]</scope>
    <source>
        <strain evidence="2 3">DSM 45015</strain>
    </source>
</reference>
<feature type="domain" description="HTH cro/C1-type" evidence="1">
    <location>
        <begin position="15"/>
        <end position="70"/>
    </location>
</feature>
<dbReference type="Pfam" id="PF13560">
    <property type="entry name" value="HTH_31"/>
    <property type="match status" value="1"/>
</dbReference>
<dbReference type="InterPro" id="IPR043917">
    <property type="entry name" value="DUF5753"/>
</dbReference>
<dbReference type="Proteomes" id="UP000317422">
    <property type="component" value="Unassembled WGS sequence"/>
</dbReference>
<dbReference type="AlphaFoldDB" id="A0A543N9V5"/>
<dbReference type="SMART" id="SM00530">
    <property type="entry name" value="HTH_XRE"/>
    <property type="match status" value="1"/>
</dbReference>
<dbReference type="Gene3D" id="1.10.260.40">
    <property type="entry name" value="lambda repressor-like DNA-binding domains"/>
    <property type="match status" value="1"/>
</dbReference>
<sequence>MMSPTVRRRRLSTELRKQRVQAGMTLTDVAGVLEWSPAKLGHIETGIRKWPSVMEVSALLKLYGVTGGRREAILTLARESRLHPWWTEYEDVLSSAYVGNESGAVTIETYSGSLIPDLLQAPEYTAALGRVRGHVPSAVERMVTASLKRQEVFERGTLERYHALVEEDALHRLDADPEMRSAQLHRLIELASDCEQVDIRILPAAVGLHAGAVATFTILGFDQGEPSLAFVDAPHGGSIVESEESVDGCQQVWRRLSEVASSPEDTITTLRRMALLG</sequence>
<comment type="caution">
    <text evidence="2">The sequence shown here is derived from an EMBL/GenBank/DDBJ whole genome shotgun (WGS) entry which is preliminary data.</text>
</comment>
<gene>
    <name evidence="2" type="ORF">FHX37_3965</name>
</gene>